<reference evidence="1 2" key="1">
    <citation type="submission" date="2022-01" db="EMBL/GenBank/DDBJ databases">
        <title>Paraglaciecola sp. G1-23.</title>
        <authorList>
            <person name="Jin M.S."/>
            <person name="Han D.M."/>
            <person name="Kim H.M."/>
            <person name="Jeon C.O."/>
        </authorList>
    </citation>
    <scope>NUCLEOTIDE SEQUENCE [LARGE SCALE GENOMIC DNA]</scope>
    <source>
        <strain evidence="1 2">G1-23</strain>
    </source>
</reference>
<evidence type="ECO:0000313" key="2">
    <source>
        <dbReference type="Proteomes" id="UP001521137"/>
    </source>
</evidence>
<protein>
    <submittedName>
        <fullName evidence="1">DUF4862 family protein</fullName>
    </submittedName>
</protein>
<organism evidence="1 2">
    <name type="scientific">Paraglaciecola algarum</name>
    <dbReference type="NCBI Taxonomy" id="3050085"/>
    <lineage>
        <taxon>Bacteria</taxon>
        <taxon>Pseudomonadati</taxon>
        <taxon>Pseudomonadota</taxon>
        <taxon>Gammaproteobacteria</taxon>
        <taxon>Alteromonadales</taxon>
        <taxon>Alteromonadaceae</taxon>
        <taxon>Paraglaciecola</taxon>
    </lineage>
</organism>
<dbReference type="RefSeq" id="WP_235314179.1">
    <property type="nucleotide sequence ID" value="NZ_JAKGAS010000014.1"/>
</dbReference>
<dbReference type="Proteomes" id="UP001521137">
    <property type="component" value="Unassembled WGS sequence"/>
</dbReference>
<evidence type="ECO:0000313" key="1">
    <source>
        <dbReference type="EMBL" id="MCF2950078.1"/>
    </source>
</evidence>
<sequence>MQYFVGAYATSPCALGWDPELESSYYQELKKLPNVKGLEHPFTGKLHSNDDEWFLQNLDPNWQYLFTCVPGNMNALGQNPNFGIASDDEAGRQEALSFMQKACEAITKLNGHLGRQAVQAIEIQTAPDRSKARGSIVALEKSLKTMLQWDWQGAQLVIEHCDTLVKDQVPAKGFLTIEDEISVVREVNATISNPDQKPVGMIVNWGRSVIETRNTQGAIEHIQLLKDNQLLSGLMFSGVSDQETEYVAWADTHMPPAPNDKLQAGATDSLMTEQEMHASLAACGEVPSIVGIKLGIRPKSMPMLERVAHIRDCLEALERF</sequence>
<dbReference type="Pfam" id="PF16154">
    <property type="entry name" value="DUF4862"/>
    <property type="match status" value="1"/>
</dbReference>
<name>A0ABS9DDK0_9ALTE</name>
<dbReference type="InterPro" id="IPR032344">
    <property type="entry name" value="DUF4862"/>
</dbReference>
<comment type="caution">
    <text evidence="1">The sequence shown here is derived from an EMBL/GenBank/DDBJ whole genome shotgun (WGS) entry which is preliminary data.</text>
</comment>
<accession>A0ABS9DDK0</accession>
<keyword evidence="2" id="KW-1185">Reference proteome</keyword>
<proteinExistence type="predicted"/>
<gene>
    <name evidence="1" type="ORF">L0668_18310</name>
</gene>
<dbReference type="EMBL" id="JAKGAS010000014">
    <property type="protein sequence ID" value="MCF2950078.1"/>
    <property type="molecule type" value="Genomic_DNA"/>
</dbReference>